<gene>
    <name evidence="6" type="ORF">BU26DRAFT_518176</name>
</gene>
<proteinExistence type="predicted"/>
<evidence type="ECO:0000313" key="6">
    <source>
        <dbReference type="EMBL" id="KAF2251542.1"/>
    </source>
</evidence>
<dbReference type="RefSeq" id="XP_033686546.1">
    <property type="nucleotide sequence ID" value="XM_033828748.1"/>
</dbReference>
<name>A0A6A6INY2_9PLEO</name>
<feature type="compositionally biased region" description="Low complexity" evidence="5">
    <location>
        <begin position="1"/>
        <end position="15"/>
    </location>
</feature>
<feature type="region of interest" description="Disordered" evidence="5">
    <location>
        <begin position="1"/>
        <end position="35"/>
    </location>
</feature>
<accession>A0A6A6INY2</accession>
<reference evidence="6" key="1">
    <citation type="journal article" date="2020" name="Stud. Mycol.">
        <title>101 Dothideomycetes genomes: a test case for predicting lifestyles and emergence of pathogens.</title>
        <authorList>
            <person name="Haridas S."/>
            <person name="Albert R."/>
            <person name="Binder M."/>
            <person name="Bloem J."/>
            <person name="Labutti K."/>
            <person name="Salamov A."/>
            <person name="Andreopoulos B."/>
            <person name="Baker S."/>
            <person name="Barry K."/>
            <person name="Bills G."/>
            <person name="Bluhm B."/>
            <person name="Cannon C."/>
            <person name="Castanera R."/>
            <person name="Culley D."/>
            <person name="Daum C."/>
            <person name="Ezra D."/>
            <person name="Gonzalez J."/>
            <person name="Henrissat B."/>
            <person name="Kuo A."/>
            <person name="Liang C."/>
            <person name="Lipzen A."/>
            <person name="Lutzoni F."/>
            <person name="Magnuson J."/>
            <person name="Mondo S."/>
            <person name="Nolan M."/>
            <person name="Ohm R."/>
            <person name="Pangilinan J."/>
            <person name="Park H.-J."/>
            <person name="Ramirez L."/>
            <person name="Alfaro M."/>
            <person name="Sun H."/>
            <person name="Tritt A."/>
            <person name="Yoshinaga Y."/>
            <person name="Zwiers L.-H."/>
            <person name="Turgeon B."/>
            <person name="Goodwin S."/>
            <person name="Spatafora J."/>
            <person name="Crous P."/>
            <person name="Grigoriev I."/>
        </authorList>
    </citation>
    <scope>NUCLEOTIDE SEQUENCE</scope>
    <source>
        <strain evidence="6">CBS 122368</strain>
    </source>
</reference>
<evidence type="ECO:0000256" key="2">
    <source>
        <dbReference type="ARBA" id="ARBA00023136"/>
    </source>
</evidence>
<dbReference type="AlphaFoldDB" id="A0A6A6INY2"/>
<evidence type="ECO:0000313" key="7">
    <source>
        <dbReference type="Proteomes" id="UP000800094"/>
    </source>
</evidence>
<comment type="subcellular location">
    <subcellularLocation>
        <location evidence="4">Peroxisome membrane</location>
    </subcellularLocation>
</comment>
<dbReference type="OrthoDB" id="10005898at2759"/>
<dbReference type="EMBL" id="ML987193">
    <property type="protein sequence ID" value="KAF2251542.1"/>
    <property type="molecule type" value="Genomic_DNA"/>
</dbReference>
<keyword evidence="1" id="KW-0962">Peroxisome biogenesis</keyword>
<keyword evidence="7" id="KW-1185">Reference proteome</keyword>
<organism evidence="6 7">
    <name type="scientific">Trematosphaeria pertusa</name>
    <dbReference type="NCBI Taxonomy" id="390896"/>
    <lineage>
        <taxon>Eukaryota</taxon>
        <taxon>Fungi</taxon>
        <taxon>Dikarya</taxon>
        <taxon>Ascomycota</taxon>
        <taxon>Pezizomycotina</taxon>
        <taxon>Dothideomycetes</taxon>
        <taxon>Pleosporomycetidae</taxon>
        <taxon>Pleosporales</taxon>
        <taxon>Massarineae</taxon>
        <taxon>Trematosphaeriaceae</taxon>
        <taxon>Trematosphaeria</taxon>
    </lineage>
</organism>
<dbReference type="GO" id="GO:0005778">
    <property type="term" value="C:peroxisomal membrane"/>
    <property type="evidence" value="ECO:0007669"/>
    <property type="project" value="UniProtKB-SubCell"/>
</dbReference>
<keyword evidence="2" id="KW-0472">Membrane</keyword>
<keyword evidence="3" id="KW-0576">Peroxisome</keyword>
<sequence>MASEAEPPISTTIPSDPTPSAPTPSSEPSKLPRTPANRPLLRRLRVYLLRYLTHLARRTDYNLLRLSKLLSSPTSTDALLCTISYTLELVHAVLERLLERRLTDIATTIAEKAEYVLLPGETLIATLPALTSTKILAQTVGSSRALAAIIGDFRIFVRLWGLVGIYAWARETWHSPLGKEAGRKEKLVRKVVWGQIVSCALFQVLENGAYLANKGVLTTASWSGEMGKARETKWWIWSSRFWAAHVVLELARLSILHCYRNASSGAKDEKEKEVLGDGEKEEKLLREENKKDDWLWWRDLVSNIAYMPMTLHWSVDEDRTFLPDWSVGLLGAVAGGSLLADAWRATA</sequence>
<evidence type="ECO:0000256" key="4">
    <source>
        <dbReference type="ARBA" id="ARBA00046271"/>
    </source>
</evidence>
<evidence type="ECO:0000256" key="5">
    <source>
        <dbReference type="SAM" id="MobiDB-lite"/>
    </source>
</evidence>
<dbReference type="GO" id="GO:0016559">
    <property type="term" value="P:peroxisome fission"/>
    <property type="evidence" value="ECO:0007669"/>
    <property type="project" value="InterPro"/>
</dbReference>
<evidence type="ECO:0000256" key="1">
    <source>
        <dbReference type="ARBA" id="ARBA00022593"/>
    </source>
</evidence>
<dbReference type="PANTHER" id="PTHR12652:SF25">
    <property type="entry name" value="MICROBODY (PEROXISOME) PROLIFERATION PROTEIN PEROXIN 11C (EUROFUNG)"/>
    <property type="match status" value="1"/>
</dbReference>
<dbReference type="Pfam" id="PF05648">
    <property type="entry name" value="PEX11"/>
    <property type="match status" value="1"/>
</dbReference>
<evidence type="ECO:0000256" key="3">
    <source>
        <dbReference type="ARBA" id="ARBA00023140"/>
    </source>
</evidence>
<dbReference type="Proteomes" id="UP000800094">
    <property type="component" value="Unassembled WGS sequence"/>
</dbReference>
<protein>
    <recommendedName>
        <fullName evidence="8">Peroxin 11C</fullName>
    </recommendedName>
</protein>
<evidence type="ECO:0008006" key="8">
    <source>
        <dbReference type="Google" id="ProtNLM"/>
    </source>
</evidence>
<dbReference type="PANTHER" id="PTHR12652">
    <property type="entry name" value="PEROXISOMAL BIOGENESIS FACTOR 11"/>
    <property type="match status" value="1"/>
</dbReference>
<dbReference type="InterPro" id="IPR008733">
    <property type="entry name" value="PEX11"/>
</dbReference>
<dbReference type="GeneID" id="54582078"/>